<organism evidence="1 2">
    <name type="scientific">Carboxylicivirga sediminis</name>
    <dbReference type="NCBI Taxonomy" id="2006564"/>
    <lineage>
        <taxon>Bacteria</taxon>
        <taxon>Pseudomonadati</taxon>
        <taxon>Bacteroidota</taxon>
        <taxon>Bacteroidia</taxon>
        <taxon>Marinilabiliales</taxon>
        <taxon>Marinilabiliaceae</taxon>
        <taxon>Carboxylicivirga</taxon>
    </lineage>
</organism>
<name>A0A941F576_9BACT</name>
<keyword evidence="2" id="KW-1185">Reference proteome</keyword>
<dbReference type="EMBL" id="JAGTAR010000026">
    <property type="protein sequence ID" value="MBR8537041.1"/>
    <property type="molecule type" value="Genomic_DNA"/>
</dbReference>
<dbReference type="RefSeq" id="WP_212192066.1">
    <property type="nucleotide sequence ID" value="NZ_JAGTAR010000026.1"/>
</dbReference>
<evidence type="ECO:0000313" key="1">
    <source>
        <dbReference type="EMBL" id="MBR8537041.1"/>
    </source>
</evidence>
<comment type="caution">
    <text evidence="1">The sequence shown here is derived from an EMBL/GenBank/DDBJ whole genome shotgun (WGS) entry which is preliminary data.</text>
</comment>
<accession>A0A941F576</accession>
<reference evidence="1" key="2">
    <citation type="submission" date="2021-04" db="EMBL/GenBank/DDBJ databases">
        <authorList>
            <person name="Zhang T."/>
            <person name="Zhang Y."/>
            <person name="Lu D."/>
            <person name="Zuo D."/>
            <person name="Du Z."/>
        </authorList>
    </citation>
    <scope>NUCLEOTIDE SEQUENCE</scope>
    <source>
        <strain evidence="1">JR1</strain>
    </source>
</reference>
<protein>
    <submittedName>
        <fullName evidence="1">Uncharacterized protein</fullName>
    </submittedName>
</protein>
<sequence>MKHTSLKIDSSLLLLGKTKEISKELSSFIGDLNLNKACIAKLECYISLDSSDDIISCQTHLTESLKQLFGEHIPAFTLINQQPADVNNKALLKLTLFDQPGSLVSFKVFQKHPYTVVTINDDKIIFSGGIHFTEEKDILRSIQLSYDFAEQLLDHEEMHLGHLATISNYMEDLEGKNIASTGWSNLATLEEVRSLYFDPTLFKHGYPLPLNNSIKTGGFSIDFIAASKDGFPTAQYYINTNGLTQSCYLPCLQKVFIGNLSTQQANSINEQIDFYKTAIEEVISNCGSSEILIEELKILLTNPDLAQLVEDELTNLLHPNKISVFHTQSNRAEHWFDIEVITSVTCDK</sequence>
<evidence type="ECO:0000313" key="2">
    <source>
        <dbReference type="Proteomes" id="UP000679220"/>
    </source>
</evidence>
<reference evidence="1" key="1">
    <citation type="journal article" date="2018" name="Int. J. Syst. Evol. Microbiol.">
        <title>Carboxylicivirga sediminis sp. nov., isolated from coastal sediment.</title>
        <authorList>
            <person name="Wang F.Q."/>
            <person name="Ren L.H."/>
            <person name="Zou R.J."/>
            <person name="Sun Y.Z."/>
            <person name="Liu X.J."/>
            <person name="Jiang F."/>
            <person name="Liu L.J."/>
        </authorList>
    </citation>
    <scope>NUCLEOTIDE SEQUENCE</scope>
    <source>
        <strain evidence="1">JR1</strain>
    </source>
</reference>
<dbReference type="Proteomes" id="UP000679220">
    <property type="component" value="Unassembled WGS sequence"/>
</dbReference>
<gene>
    <name evidence="1" type="ORF">KDU71_15825</name>
</gene>
<proteinExistence type="predicted"/>
<dbReference type="AlphaFoldDB" id="A0A941F576"/>